<dbReference type="RefSeq" id="WP_051578759.1">
    <property type="nucleotide sequence ID" value="NZ_AP022567.1"/>
</dbReference>
<dbReference type="GO" id="GO:0019323">
    <property type="term" value="P:pentose catabolic process"/>
    <property type="evidence" value="ECO:0007669"/>
    <property type="project" value="InterPro"/>
</dbReference>
<evidence type="ECO:0000313" key="13">
    <source>
        <dbReference type="EMBL" id="BDY29078.1"/>
    </source>
</evidence>
<comment type="catalytic activity">
    <reaction evidence="10">
        <text>3-dehydro-4-O-phospho-L-erythronate + H(+) = dihydroxyacetone phosphate + CO2</text>
        <dbReference type="Rhea" id="RHEA:52404"/>
        <dbReference type="ChEBI" id="CHEBI:15378"/>
        <dbReference type="ChEBI" id="CHEBI:16526"/>
        <dbReference type="ChEBI" id="CHEBI:57642"/>
        <dbReference type="ChEBI" id="CHEBI:136592"/>
        <dbReference type="EC" id="4.1.1.104"/>
    </reaction>
</comment>
<reference evidence="12 14" key="1">
    <citation type="journal article" date="2019" name="Emerg. Microbes Infect.">
        <title>Comprehensive subspecies identification of 175 nontuberculous mycobacteria species based on 7547 genomic profiles.</title>
        <authorList>
            <person name="Matsumoto Y."/>
            <person name="Kinjo T."/>
            <person name="Motooka D."/>
            <person name="Nabeya D."/>
            <person name="Jung N."/>
            <person name="Uechi K."/>
            <person name="Horii T."/>
            <person name="Iida T."/>
            <person name="Fujita J."/>
            <person name="Nakamura S."/>
        </authorList>
    </citation>
    <scope>NUCLEOTIDE SEQUENCE [LARGE SCALE GENOMIC DNA]</scope>
    <source>
        <strain evidence="12 14">JCM 12375</strain>
    </source>
</reference>
<reference evidence="13" key="3">
    <citation type="submission" date="2023-03" db="EMBL/GenBank/DDBJ databases">
        <title>Draft genome sequence of a Mycolicibacterium mageritense strain H4_3_1 isolated from a hybrid biological-inorganic system reactor.</title>
        <authorList>
            <person name="Feng X."/>
            <person name="Kazama D."/>
            <person name="Sato K."/>
            <person name="Kobayashi H."/>
        </authorList>
    </citation>
    <scope>NUCLEOTIDE SEQUENCE</scope>
    <source>
        <strain evidence="13">H4_3_1</strain>
    </source>
</reference>
<dbReference type="Gene3D" id="3.40.225.10">
    <property type="entry name" value="Class II aldolase/adducin N-terminal domain"/>
    <property type="match status" value="1"/>
</dbReference>
<protein>
    <recommendedName>
        <fullName evidence="8">3-oxo-tetronate 4-phosphate decarboxylase</fullName>
        <ecNumber evidence="7">4.1.1.104</ecNumber>
    </recommendedName>
</protein>
<dbReference type="InterPro" id="IPR001303">
    <property type="entry name" value="Aldolase_II/adducin_N"/>
</dbReference>
<comment type="function">
    <text evidence="6">Catalyzes the decarboxylation of 3-oxo-tetronate 4-phosphate to dihydroxyacetone phosphate (DHAP) and CO(2).</text>
</comment>
<evidence type="ECO:0000259" key="11">
    <source>
        <dbReference type="SMART" id="SM01007"/>
    </source>
</evidence>
<dbReference type="GO" id="GO:0016832">
    <property type="term" value="F:aldehyde-lyase activity"/>
    <property type="evidence" value="ECO:0007669"/>
    <property type="project" value="InterPro"/>
</dbReference>
<dbReference type="AlphaFoldDB" id="A0AAI8TUM9"/>
<keyword evidence="5" id="KW-0119">Carbohydrate metabolism</keyword>
<dbReference type="Proteomes" id="UP000465622">
    <property type="component" value="Chromosome"/>
</dbReference>
<evidence type="ECO:0000256" key="8">
    <source>
        <dbReference type="ARBA" id="ARBA00044803"/>
    </source>
</evidence>
<evidence type="ECO:0000313" key="14">
    <source>
        <dbReference type="Proteomes" id="UP000465622"/>
    </source>
</evidence>
<evidence type="ECO:0000256" key="4">
    <source>
        <dbReference type="ARBA" id="ARBA00023239"/>
    </source>
</evidence>
<comment type="catalytic activity">
    <reaction evidence="9">
        <text>3-dehydro-4-O-phospho-D-erythronate + H(+) = dihydroxyacetone phosphate + CO2</text>
        <dbReference type="Rhea" id="RHEA:52416"/>
        <dbReference type="ChEBI" id="CHEBI:15378"/>
        <dbReference type="ChEBI" id="CHEBI:16526"/>
        <dbReference type="ChEBI" id="CHEBI:57642"/>
        <dbReference type="ChEBI" id="CHEBI:136593"/>
        <dbReference type="EC" id="4.1.1.104"/>
    </reaction>
</comment>
<dbReference type="InterPro" id="IPR050197">
    <property type="entry name" value="Aldolase_class_II_sugar_metab"/>
</dbReference>
<dbReference type="SUPFAM" id="SSF53639">
    <property type="entry name" value="AraD/HMP-PK domain-like"/>
    <property type="match status" value="1"/>
</dbReference>
<evidence type="ECO:0000256" key="3">
    <source>
        <dbReference type="ARBA" id="ARBA00022833"/>
    </source>
</evidence>
<dbReference type="SMART" id="SM01007">
    <property type="entry name" value="Aldolase_II"/>
    <property type="match status" value="1"/>
</dbReference>
<dbReference type="GO" id="GO:0005829">
    <property type="term" value="C:cytosol"/>
    <property type="evidence" value="ECO:0007669"/>
    <property type="project" value="TreeGrafter"/>
</dbReference>
<comment type="cofactor">
    <cofactor evidence="1">
        <name>Zn(2+)</name>
        <dbReference type="ChEBI" id="CHEBI:29105"/>
    </cofactor>
</comment>
<evidence type="ECO:0000256" key="9">
    <source>
        <dbReference type="ARBA" id="ARBA00047520"/>
    </source>
</evidence>
<keyword evidence="14" id="KW-1185">Reference proteome</keyword>
<sequence length="207" mass="22059">MSIAAEITELGASFFRRGLTFGRTGNISAVDADGTVLCTPTGVALDRLRPQALSRITIGGDHLDGPAPTKEAFLHLALYRARPTARAVVHTHSTHSVAVSCLRDVDRSNALPVLTAYYAMRVGALPLLPYYAPGDPELGPTAELVAADHHALLLANHGPIVAGADLAEAADALEEIEETAKVYLLLHGRAVAPVPDDEARRLEEKYR</sequence>
<evidence type="ECO:0000256" key="1">
    <source>
        <dbReference type="ARBA" id="ARBA00001947"/>
    </source>
</evidence>
<feature type="domain" description="Class II aldolase/adducin N-terminal" evidence="11">
    <location>
        <begin position="5"/>
        <end position="184"/>
    </location>
</feature>
<dbReference type="InterPro" id="IPR036409">
    <property type="entry name" value="Aldolase_II/adducin_N_sf"/>
</dbReference>
<organism evidence="13 15">
    <name type="scientific">Mycolicibacterium mageritense</name>
    <name type="common">Mycobacterium mageritense</name>
    <dbReference type="NCBI Taxonomy" id="53462"/>
    <lineage>
        <taxon>Bacteria</taxon>
        <taxon>Bacillati</taxon>
        <taxon>Actinomycetota</taxon>
        <taxon>Actinomycetes</taxon>
        <taxon>Mycobacteriales</taxon>
        <taxon>Mycobacteriaceae</taxon>
        <taxon>Mycolicibacterium</taxon>
    </lineage>
</organism>
<gene>
    <name evidence="13" type="primary">otnC</name>
    <name evidence="13" type="ORF">hbim_03014</name>
    <name evidence="12" type="ORF">MMAGJ_15240</name>
</gene>
<keyword evidence="4 13" id="KW-0456">Lyase</keyword>
<evidence type="ECO:0000256" key="7">
    <source>
        <dbReference type="ARBA" id="ARBA00044772"/>
    </source>
</evidence>
<dbReference type="NCBIfam" id="NF006000">
    <property type="entry name" value="PRK08130.1"/>
    <property type="match status" value="1"/>
</dbReference>
<keyword evidence="3" id="KW-0862">Zinc</keyword>
<dbReference type="Pfam" id="PF00596">
    <property type="entry name" value="Aldolase_II"/>
    <property type="match status" value="1"/>
</dbReference>
<dbReference type="Proteomes" id="UP001241092">
    <property type="component" value="Chromosome"/>
</dbReference>
<dbReference type="PANTHER" id="PTHR22789:SF0">
    <property type="entry name" value="3-OXO-TETRONATE 4-PHOSPHATE DECARBOXYLASE-RELATED"/>
    <property type="match status" value="1"/>
</dbReference>
<dbReference type="EMBL" id="AP027452">
    <property type="protein sequence ID" value="BDY29078.1"/>
    <property type="molecule type" value="Genomic_DNA"/>
</dbReference>
<dbReference type="PANTHER" id="PTHR22789">
    <property type="entry name" value="FUCULOSE PHOSPHATE ALDOLASE"/>
    <property type="match status" value="1"/>
</dbReference>
<evidence type="ECO:0000256" key="6">
    <source>
        <dbReference type="ARBA" id="ARBA00044745"/>
    </source>
</evidence>
<keyword evidence="2" id="KW-0479">Metal-binding</keyword>
<evidence type="ECO:0000256" key="5">
    <source>
        <dbReference type="ARBA" id="ARBA00023277"/>
    </source>
</evidence>
<evidence type="ECO:0000256" key="10">
    <source>
        <dbReference type="ARBA" id="ARBA00048603"/>
    </source>
</evidence>
<dbReference type="InterPro" id="IPR050013">
    <property type="entry name" value="OtnC"/>
</dbReference>
<dbReference type="EMBL" id="AP022567">
    <property type="protein sequence ID" value="BBX32242.1"/>
    <property type="molecule type" value="Genomic_DNA"/>
</dbReference>
<evidence type="ECO:0000256" key="2">
    <source>
        <dbReference type="ARBA" id="ARBA00022723"/>
    </source>
</evidence>
<dbReference type="EC" id="4.1.1.104" evidence="7"/>
<evidence type="ECO:0000313" key="15">
    <source>
        <dbReference type="Proteomes" id="UP001241092"/>
    </source>
</evidence>
<accession>A0AAI8TUM9</accession>
<proteinExistence type="predicted"/>
<reference evidence="12" key="2">
    <citation type="submission" date="2020-02" db="EMBL/GenBank/DDBJ databases">
        <authorList>
            <person name="Matsumoto Y."/>
            <person name="Kinjo T."/>
            <person name="Motooka D."/>
            <person name="Nabeya D."/>
            <person name="Jung N."/>
            <person name="Uechi K."/>
            <person name="Horii T."/>
            <person name="Iida T."/>
            <person name="Fujita J."/>
            <person name="Nakamura S."/>
        </authorList>
    </citation>
    <scope>NUCLEOTIDE SEQUENCE</scope>
    <source>
        <strain evidence="12">JCM 12375</strain>
    </source>
</reference>
<name>A0AAI8TUM9_MYCME</name>
<dbReference type="NCBIfam" id="NF043034">
    <property type="entry name" value="OxoTetrPhDc"/>
    <property type="match status" value="1"/>
</dbReference>
<dbReference type="GO" id="GO:0046872">
    <property type="term" value="F:metal ion binding"/>
    <property type="evidence" value="ECO:0007669"/>
    <property type="project" value="UniProtKB-KW"/>
</dbReference>
<evidence type="ECO:0000313" key="12">
    <source>
        <dbReference type="EMBL" id="BBX32242.1"/>
    </source>
</evidence>